<dbReference type="GO" id="GO:0006635">
    <property type="term" value="P:fatty acid beta-oxidation"/>
    <property type="evidence" value="ECO:0007669"/>
    <property type="project" value="TreeGrafter"/>
</dbReference>
<dbReference type="Gene3D" id="3.90.226.10">
    <property type="entry name" value="2-enoyl-CoA Hydratase, Chain A, domain 1"/>
    <property type="match status" value="1"/>
</dbReference>
<evidence type="ECO:0000313" key="3">
    <source>
        <dbReference type="EMBL" id="KAB1072777.1"/>
    </source>
</evidence>
<organism evidence="3 4">
    <name type="scientific">Methylobacterium planeticum</name>
    <dbReference type="NCBI Taxonomy" id="2615211"/>
    <lineage>
        <taxon>Bacteria</taxon>
        <taxon>Pseudomonadati</taxon>
        <taxon>Pseudomonadota</taxon>
        <taxon>Alphaproteobacteria</taxon>
        <taxon>Hyphomicrobiales</taxon>
        <taxon>Methylobacteriaceae</taxon>
        <taxon>Methylobacterium</taxon>
    </lineage>
</organism>
<keyword evidence="2 3" id="KW-0456">Lyase</keyword>
<dbReference type="AlphaFoldDB" id="A0A6N6MPA3"/>
<dbReference type="Proteomes" id="UP000441523">
    <property type="component" value="Unassembled WGS sequence"/>
</dbReference>
<dbReference type="InterPro" id="IPR014748">
    <property type="entry name" value="Enoyl-CoA_hydra_C"/>
</dbReference>
<dbReference type="NCBIfam" id="NF004796">
    <property type="entry name" value="PRK06144.1"/>
    <property type="match status" value="1"/>
</dbReference>
<dbReference type="Pfam" id="PF00378">
    <property type="entry name" value="ECH_1"/>
    <property type="match status" value="1"/>
</dbReference>
<accession>A0A6N6MPA3</accession>
<dbReference type="Gene3D" id="1.10.12.10">
    <property type="entry name" value="Lyase 2-enoyl-coa Hydratase, Chain A, domain 2"/>
    <property type="match status" value="1"/>
</dbReference>
<dbReference type="EC" id="4.2.1.17" evidence="3"/>
<name>A0A6N6MPA3_9HYPH</name>
<dbReference type="PANTHER" id="PTHR11941">
    <property type="entry name" value="ENOYL-COA HYDRATASE-RELATED"/>
    <property type="match status" value="1"/>
</dbReference>
<dbReference type="InterPro" id="IPR001753">
    <property type="entry name" value="Enoyl-CoA_hydra/iso"/>
</dbReference>
<gene>
    <name evidence="3" type="ORF">F6X51_14320</name>
</gene>
<dbReference type="RefSeq" id="WP_150964352.1">
    <property type="nucleotide sequence ID" value="NZ_VZZJ01000011.1"/>
</dbReference>
<dbReference type="GO" id="GO:0004300">
    <property type="term" value="F:enoyl-CoA hydratase activity"/>
    <property type="evidence" value="ECO:0007669"/>
    <property type="project" value="UniProtKB-EC"/>
</dbReference>
<dbReference type="CDD" id="cd06558">
    <property type="entry name" value="crotonase-like"/>
    <property type="match status" value="1"/>
</dbReference>
<reference evidence="3 4" key="1">
    <citation type="submission" date="2019-09" db="EMBL/GenBank/DDBJ databases">
        <title>YIM 132548 draft genome.</title>
        <authorList>
            <person name="Jiang L."/>
        </authorList>
    </citation>
    <scope>NUCLEOTIDE SEQUENCE [LARGE SCALE GENOMIC DNA]</scope>
    <source>
        <strain evidence="3 4">YIM 132548</strain>
    </source>
</reference>
<evidence type="ECO:0000256" key="2">
    <source>
        <dbReference type="ARBA" id="ARBA00023239"/>
    </source>
</evidence>
<evidence type="ECO:0000313" key="4">
    <source>
        <dbReference type="Proteomes" id="UP000441523"/>
    </source>
</evidence>
<dbReference type="EMBL" id="VZZJ01000011">
    <property type="protein sequence ID" value="KAB1072777.1"/>
    <property type="molecule type" value="Genomic_DNA"/>
</dbReference>
<dbReference type="PANTHER" id="PTHR11941:SF54">
    <property type="entry name" value="ENOYL-COA HYDRATASE, MITOCHONDRIAL"/>
    <property type="match status" value="1"/>
</dbReference>
<keyword evidence="4" id="KW-1185">Reference proteome</keyword>
<comment type="similarity">
    <text evidence="1">Belongs to the enoyl-CoA hydratase/isomerase family.</text>
</comment>
<dbReference type="InterPro" id="IPR029045">
    <property type="entry name" value="ClpP/crotonase-like_dom_sf"/>
</dbReference>
<comment type="caution">
    <text evidence="3">The sequence shown here is derived from an EMBL/GenBank/DDBJ whole genome shotgun (WGS) entry which is preliminary data.</text>
</comment>
<evidence type="ECO:0000256" key="1">
    <source>
        <dbReference type="ARBA" id="ARBA00005254"/>
    </source>
</evidence>
<sequence>MTADTASPTDELLFTKDAGGIARIVLNRPQARNALTFAMYEGLIGLAREIEADAGIKAVIITGAGEKAFAAGTDIAQFRSFTTAEDALGYERFMDRVLGSLEGLRVPIIAAIAGACTGGGAAIAAACDLRIATRDARFGFPIARTLGNCLSQGNLKRLSGLIGPARVKDILFTARLVGAEEALAIGLASEVVADAPALEARATELATLLAGHAPLTLRATKEGLRRLQEGDTGPGDDLILQCYMSQDFREGMEAFLAKRPPNWTGR</sequence>
<dbReference type="SUPFAM" id="SSF52096">
    <property type="entry name" value="ClpP/crotonase"/>
    <property type="match status" value="1"/>
</dbReference>
<proteinExistence type="inferred from homology"/>
<protein>
    <submittedName>
        <fullName evidence="3">Enoyl-CoA hydratase</fullName>
        <ecNumber evidence="3">4.2.1.17</ecNumber>
    </submittedName>
</protein>